<name>A0A5C0UGV9_9RICK</name>
<evidence type="ECO:0000313" key="1">
    <source>
        <dbReference type="EMBL" id="QEK39365.1"/>
    </source>
</evidence>
<dbReference type="OrthoDB" id="7348899at2"/>
<dbReference type="Pfam" id="PF03013">
    <property type="entry name" value="Pyr_excise"/>
    <property type="match status" value="1"/>
</dbReference>
<dbReference type="Proteomes" id="UP000323844">
    <property type="component" value="Chromosome"/>
</dbReference>
<sequence length="182" mass="21579">MNIFVTSPCPRACAESLDDRRVVKMILESAQMLSTSIHIHSNITHDDIYRKTHVNHPCTLWASKSSDNWRWLFLHMKYLCEEYTLRYNKIHRSSTLMEKLWLYHKMYLPRSSITPFVNCARSEALGLDFSCEPNVHFAYICYLIQKYRISKRVPTWTHRASPIWWQKASENKHAISLTTDQV</sequence>
<keyword evidence="2" id="KW-1185">Reference proteome</keyword>
<dbReference type="EMBL" id="CP043312">
    <property type="protein sequence ID" value="QEK39365.1"/>
    <property type="molecule type" value="Genomic_DNA"/>
</dbReference>
<dbReference type="RefSeq" id="WP_148951726.1">
    <property type="nucleotide sequence ID" value="NZ_CP043312.1"/>
</dbReference>
<protein>
    <submittedName>
        <fullName evidence="1">Uncharacterized protein</fullName>
    </submittedName>
</protein>
<gene>
    <name evidence="1" type="ORF">FZC37_00170</name>
</gene>
<reference evidence="1 2" key="1">
    <citation type="submission" date="2019-08" db="EMBL/GenBank/DDBJ databases">
        <title>Highly reduced genomes of protist endosymbionts show evolutionary convergence.</title>
        <authorList>
            <person name="George E."/>
            <person name="Husnik F."/>
            <person name="Tashyreva D."/>
            <person name="Prokopchuk G."/>
            <person name="Horak A."/>
            <person name="Kwong W.K."/>
            <person name="Lukes J."/>
            <person name="Keeling P.J."/>
        </authorList>
    </citation>
    <scope>NUCLEOTIDE SEQUENCE [LARGE SCALE GENOMIC DNA]</scope>
    <source>
        <strain evidence="1">1621</strain>
    </source>
</reference>
<proteinExistence type="predicted"/>
<dbReference type="InterPro" id="IPR004260">
    <property type="entry name" value="Pyr-dimer_DNA_glycosylase"/>
</dbReference>
<dbReference type="AlphaFoldDB" id="A0A5C0UGV9"/>
<accession>A0A5C0UGV9</accession>
<organism evidence="1 2">
    <name type="scientific">Candidatus Sneabacter namystus</name>
    <dbReference type="NCBI Taxonomy" id="2601646"/>
    <lineage>
        <taxon>Bacteria</taxon>
        <taxon>Pseudomonadati</taxon>
        <taxon>Pseudomonadota</taxon>
        <taxon>Alphaproteobacteria</taxon>
        <taxon>Rickettsiales</taxon>
        <taxon>Rickettsiaceae</taxon>
        <taxon>Rickettsieae</taxon>
        <taxon>Candidatus Sneabacter</taxon>
    </lineage>
</organism>
<evidence type="ECO:0000313" key="2">
    <source>
        <dbReference type="Proteomes" id="UP000323844"/>
    </source>
</evidence>
<dbReference type="KEGG" id="snay:FZC37_00170"/>